<dbReference type="eggNOG" id="COG3600">
    <property type="taxonomic scope" value="Bacteria"/>
</dbReference>
<dbReference type="Proteomes" id="UP000018949">
    <property type="component" value="Unassembled WGS sequence"/>
</dbReference>
<dbReference type="EMBL" id="BAUW01000183">
    <property type="protein sequence ID" value="GAE48401.1"/>
    <property type="molecule type" value="Genomic_DNA"/>
</dbReference>
<comment type="caution">
    <text evidence="2">The sequence shown here is derived from an EMBL/GenBank/DDBJ whole genome shotgun (WGS) entry which is preliminary data.</text>
</comment>
<dbReference type="AlphaFoldDB" id="W4RVT1"/>
<sequence>MPTAKDVARYFISLSEPSTPFAITPLKLQKLIYYAQGWYMAFKGEALYEDELKAWEHGPVVPELYYDYRHLGYLTIHPEPFENRINGKRIFTKTQLELLQEVWEAYGEYDGKYLEELTHQEDPWLNTNHNQTIEKTRIKKYFKSLMN</sequence>
<evidence type="ECO:0000313" key="3">
    <source>
        <dbReference type="Proteomes" id="UP000018949"/>
    </source>
</evidence>
<reference evidence="2 3" key="1">
    <citation type="submission" date="2013-12" db="EMBL/GenBank/DDBJ databases">
        <title>NBRP : Genome information of microbial organism related human and environment.</title>
        <authorList>
            <person name="Hattori M."/>
            <person name="Oshima K."/>
            <person name="Inaba H."/>
            <person name="Suda W."/>
            <person name="Sakamoto M."/>
            <person name="Iino T."/>
            <person name="Kitahara M."/>
            <person name="Oshida Y."/>
            <person name="Iida T."/>
            <person name="Kudo T."/>
            <person name="Itoh T."/>
            <person name="Ahmed I."/>
            <person name="Ohkuma M."/>
        </authorList>
    </citation>
    <scope>NUCLEOTIDE SEQUENCE [LARGE SCALE GENOMIC DNA]</scope>
    <source>
        <strain evidence="2 3">JCM 21738</strain>
    </source>
</reference>
<name>W4RVT1_9BACI</name>
<feature type="domain" description="Antitoxin SocA-like Panacea" evidence="1">
    <location>
        <begin position="28"/>
        <end position="124"/>
    </location>
</feature>
<proteinExistence type="predicted"/>
<gene>
    <name evidence="2" type="ORF">JCM21738_5519</name>
</gene>
<accession>W4RVT1</accession>
<organism evidence="2 3">
    <name type="scientific">Mesobacillus boroniphilus JCM 21738</name>
    <dbReference type="NCBI Taxonomy" id="1294265"/>
    <lineage>
        <taxon>Bacteria</taxon>
        <taxon>Bacillati</taxon>
        <taxon>Bacillota</taxon>
        <taxon>Bacilli</taxon>
        <taxon>Bacillales</taxon>
        <taxon>Bacillaceae</taxon>
        <taxon>Mesobacillus</taxon>
    </lineage>
</organism>
<protein>
    <submittedName>
        <fullName evidence="2">Prophage protein</fullName>
    </submittedName>
</protein>
<dbReference type="InterPro" id="IPR025272">
    <property type="entry name" value="SocA_Panacea"/>
</dbReference>
<keyword evidence="3" id="KW-1185">Reference proteome</keyword>
<dbReference type="RefSeq" id="WP_023626599.1">
    <property type="nucleotide sequence ID" value="NZ_BAUW01000183.1"/>
</dbReference>
<evidence type="ECO:0000259" key="1">
    <source>
        <dbReference type="Pfam" id="PF13274"/>
    </source>
</evidence>
<evidence type="ECO:0000313" key="2">
    <source>
        <dbReference type="EMBL" id="GAE48401.1"/>
    </source>
</evidence>
<dbReference type="Pfam" id="PF13274">
    <property type="entry name" value="SocA_Panacea"/>
    <property type="match status" value="1"/>
</dbReference>